<evidence type="ECO:0000256" key="1">
    <source>
        <dbReference type="ARBA" id="ARBA00004123"/>
    </source>
</evidence>
<keyword evidence="2" id="KW-0805">Transcription regulation</keyword>
<dbReference type="Pfam" id="PF18121">
    <property type="entry name" value="TFA2_Winged_2"/>
    <property type="match status" value="1"/>
</dbReference>
<comment type="function">
    <text evidence="6">Recruits TFIIH to the initiation complex and stimulates the RNA polymerase II C-terminal domain kinase and DNA-dependent ATPase activities of TFIIH. Both TFIIH and TFIIE are required for promoter clearance by RNA polymerase.</text>
</comment>
<accession>A0A6A6XUU9</accession>
<keyword evidence="9" id="KW-0396">Initiation factor</keyword>
<keyword evidence="10" id="KW-1185">Reference proteome</keyword>
<feature type="region of interest" description="Disordered" evidence="7">
    <location>
        <begin position="220"/>
        <end position="269"/>
    </location>
</feature>
<protein>
    <submittedName>
        <fullName evidence="9">Transcription initiation factor IIE, beta subunit</fullName>
    </submittedName>
</protein>
<evidence type="ECO:0000256" key="4">
    <source>
        <dbReference type="ARBA" id="ARBA00023163"/>
    </source>
</evidence>
<dbReference type="InterPro" id="IPR016656">
    <property type="entry name" value="TFIIE-bsu"/>
</dbReference>
<comment type="subcellular location">
    <subcellularLocation>
        <location evidence="1">Nucleus</location>
    </subcellularLocation>
</comment>
<evidence type="ECO:0000313" key="9">
    <source>
        <dbReference type="EMBL" id="KAF2800179.1"/>
    </source>
</evidence>
<dbReference type="InterPro" id="IPR040501">
    <property type="entry name" value="TFA2_Winged_2"/>
</dbReference>
<feature type="non-terminal residue" evidence="9">
    <location>
        <position position="1"/>
    </location>
</feature>
<keyword evidence="9" id="KW-0648">Protein biosynthesis</keyword>
<sequence>ATMALLKPNSASRLGAPSPTPSNSSASATKRKRHEDVAPAAVVYSQPQETGTGNHVYTQLTYTIEHLRSTQKWMTFKEIMNYLNIPENDHETRSHLETLYRSENPANRVEYNPKDNTYRYKPKYDIRNTSELKGWLQNQKSAQGLSVKDLKDGWHSVQDDIKTLEDKQEVLVKRNQKDSLAKTVWINDPSLMHKMDDDFKHQWHGILLPPNPDDLRNKLLGAGLKPSSAPREATSTKPKEKKRKAPRRGGKQTNTHMASILKDFSHMRK</sequence>
<feature type="compositionally biased region" description="Basic residues" evidence="7">
    <location>
        <begin position="239"/>
        <end position="250"/>
    </location>
</feature>
<evidence type="ECO:0000256" key="6">
    <source>
        <dbReference type="ARBA" id="ARBA00025581"/>
    </source>
</evidence>
<keyword evidence="4" id="KW-0804">Transcription</keyword>
<feature type="domain" description="TFIIE beta" evidence="8">
    <location>
        <begin position="48"/>
        <end position="127"/>
    </location>
</feature>
<dbReference type="EMBL" id="MU001752">
    <property type="protein sequence ID" value="KAF2800179.1"/>
    <property type="molecule type" value="Genomic_DNA"/>
</dbReference>
<dbReference type="GO" id="GO:0006367">
    <property type="term" value="P:transcription initiation at RNA polymerase II promoter"/>
    <property type="evidence" value="ECO:0007669"/>
    <property type="project" value="InterPro"/>
</dbReference>
<feature type="region of interest" description="Disordered" evidence="7">
    <location>
        <begin position="1"/>
        <end position="37"/>
    </location>
</feature>
<reference evidence="9" key="1">
    <citation type="journal article" date="2020" name="Stud. Mycol.">
        <title>101 Dothideomycetes genomes: a test case for predicting lifestyles and emergence of pathogens.</title>
        <authorList>
            <person name="Haridas S."/>
            <person name="Albert R."/>
            <person name="Binder M."/>
            <person name="Bloem J."/>
            <person name="Labutti K."/>
            <person name="Salamov A."/>
            <person name="Andreopoulos B."/>
            <person name="Baker S."/>
            <person name="Barry K."/>
            <person name="Bills G."/>
            <person name="Bluhm B."/>
            <person name="Cannon C."/>
            <person name="Castanera R."/>
            <person name="Culley D."/>
            <person name="Daum C."/>
            <person name="Ezra D."/>
            <person name="Gonzalez J."/>
            <person name="Henrissat B."/>
            <person name="Kuo A."/>
            <person name="Liang C."/>
            <person name="Lipzen A."/>
            <person name="Lutzoni F."/>
            <person name="Magnuson J."/>
            <person name="Mondo S."/>
            <person name="Nolan M."/>
            <person name="Ohm R."/>
            <person name="Pangilinan J."/>
            <person name="Park H.-J."/>
            <person name="Ramirez L."/>
            <person name="Alfaro M."/>
            <person name="Sun H."/>
            <person name="Tritt A."/>
            <person name="Yoshinaga Y."/>
            <person name="Zwiers L.-H."/>
            <person name="Turgeon B."/>
            <person name="Goodwin S."/>
            <person name="Spatafora J."/>
            <person name="Crous P."/>
            <person name="Grigoriev I."/>
        </authorList>
    </citation>
    <scope>NUCLEOTIDE SEQUENCE</scope>
    <source>
        <strain evidence="9">CBS 109.77</strain>
    </source>
</reference>
<organism evidence="9 10">
    <name type="scientific">Melanomma pulvis-pyrius CBS 109.77</name>
    <dbReference type="NCBI Taxonomy" id="1314802"/>
    <lineage>
        <taxon>Eukaryota</taxon>
        <taxon>Fungi</taxon>
        <taxon>Dikarya</taxon>
        <taxon>Ascomycota</taxon>
        <taxon>Pezizomycotina</taxon>
        <taxon>Dothideomycetes</taxon>
        <taxon>Pleosporomycetidae</taxon>
        <taxon>Pleosporales</taxon>
        <taxon>Melanommataceae</taxon>
        <taxon>Melanomma</taxon>
    </lineage>
</organism>
<dbReference type="OrthoDB" id="5323195at2759"/>
<gene>
    <name evidence="9" type="ORF">K505DRAFT_229420</name>
</gene>
<evidence type="ECO:0000256" key="2">
    <source>
        <dbReference type="ARBA" id="ARBA00023015"/>
    </source>
</evidence>
<dbReference type="GO" id="GO:0005673">
    <property type="term" value="C:transcription factor TFIIE complex"/>
    <property type="evidence" value="ECO:0007669"/>
    <property type="project" value="InterPro"/>
</dbReference>
<dbReference type="GO" id="GO:0003743">
    <property type="term" value="F:translation initiation factor activity"/>
    <property type="evidence" value="ECO:0007669"/>
    <property type="project" value="UniProtKB-KW"/>
</dbReference>
<dbReference type="PANTHER" id="PTHR12716:SF8">
    <property type="entry name" value="TRANSCRIPTION INITIATION FACTOR IIE SUBUNIT BETA"/>
    <property type="match status" value="1"/>
</dbReference>
<dbReference type="AlphaFoldDB" id="A0A6A6XUU9"/>
<proteinExistence type="predicted"/>
<evidence type="ECO:0000313" key="10">
    <source>
        <dbReference type="Proteomes" id="UP000799757"/>
    </source>
</evidence>
<dbReference type="PROSITE" id="PS51351">
    <property type="entry name" value="TFIIE_BETA_C"/>
    <property type="match status" value="1"/>
</dbReference>
<evidence type="ECO:0000259" key="8">
    <source>
        <dbReference type="PROSITE" id="PS51351"/>
    </source>
</evidence>
<dbReference type="CDD" id="cd07977">
    <property type="entry name" value="TFIIE_beta_winged_helix"/>
    <property type="match status" value="1"/>
</dbReference>
<evidence type="ECO:0000256" key="5">
    <source>
        <dbReference type="ARBA" id="ARBA00023242"/>
    </source>
</evidence>
<dbReference type="PIRSF" id="PIRSF016398">
    <property type="entry name" value="TFIIE-beta"/>
    <property type="match status" value="1"/>
</dbReference>
<dbReference type="GO" id="GO:0003677">
    <property type="term" value="F:DNA binding"/>
    <property type="evidence" value="ECO:0007669"/>
    <property type="project" value="UniProtKB-KW"/>
</dbReference>
<dbReference type="Pfam" id="PF02186">
    <property type="entry name" value="TFIIE_beta"/>
    <property type="match status" value="1"/>
</dbReference>
<dbReference type="Proteomes" id="UP000799757">
    <property type="component" value="Unassembled WGS sequence"/>
</dbReference>
<dbReference type="InterPro" id="IPR003166">
    <property type="entry name" value="TFIIE_bsu_DNA-bd"/>
</dbReference>
<evidence type="ECO:0000256" key="3">
    <source>
        <dbReference type="ARBA" id="ARBA00023125"/>
    </source>
</evidence>
<dbReference type="GO" id="GO:0001097">
    <property type="term" value="F:TFIIH-class transcription factor complex binding"/>
    <property type="evidence" value="ECO:0007669"/>
    <property type="project" value="TreeGrafter"/>
</dbReference>
<keyword evidence="3" id="KW-0238">DNA-binding</keyword>
<name>A0A6A6XUU9_9PLEO</name>
<evidence type="ECO:0000256" key="7">
    <source>
        <dbReference type="SAM" id="MobiDB-lite"/>
    </source>
</evidence>
<dbReference type="PANTHER" id="PTHR12716">
    <property type="entry name" value="TRANSCRIPTION INITIATION FACTOR IIE, BETA SUBUNIT"/>
    <property type="match status" value="1"/>
</dbReference>
<keyword evidence="5" id="KW-0539">Nucleus</keyword>